<evidence type="ECO:0000313" key="6">
    <source>
        <dbReference type="EMBL" id="HGV54960.1"/>
    </source>
</evidence>
<evidence type="ECO:0000256" key="1">
    <source>
        <dbReference type="ARBA" id="ARBA00022448"/>
    </source>
</evidence>
<keyword evidence="3 6" id="KW-0067">ATP-binding</keyword>
<dbReference type="SUPFAM" id="SSF52540">
    <property type="entry name" value="P-loop containing nucleoside triphosphate hydrolases"/>
    <property type="match status" value="1"/>
</dbReference>
<dbReference type="GO" id="GO:0098796">
    <property type="term" value="C:membrane protein complex"/>
    <property type="evidence" value="ECO:0007669"/>
    <property type="project" value="UniProtKB-ARBA"/>
</dbReference>
<dbReference type="AlphaFoldDB" id="A0A832GMB5"/>
<protein>
    <submittedName>
        <fullName evidence="6">ABC transporter ATP-binding protein</fullName>
    </submittedName>
</protein>
<dbReference type="GO" id="GO:0005524">
    <property type="term" value="F:ATP binding"/>
    <property type="evidence" value="ECO:0007669"/>
    <property type="project" value="UniProtKB-KW"/>
</dbReference>
<evidence type="ECO:0000259" key="5">
    <source>
        <dbReference type="PROSITE" id="PS50893"/>
    </source>
</evidence>
<organism evidence="6">
    <name type="scientific">Caldimicrobium thiodismutans</name>
    <dbReference type="NCBI Taxonomy" id="1653476"/>
    <lineage>
        <taxon>Bacteria</taxon>
        <taxon>Pseudomonadati</taxon>
        <taxon>Thermodesulfobacteriota</taxon>
        <taxon>Thermodesulfobacteria</taxon>
        <taxon>Thermodesulfobacteriales</taxon>
        <taxon>Thermodesulfobacteriaceae</taxon>
        <taxon>Caldimicrobium</taxon>
    </lineage>
</organism>
<dbReference type="Pfam" id="PF00005">
    <property type="entry name" value="ABC_tran"/>
    <property type="match status" value="1"/>
</dbReference>
<evidence type="ECO:0000256" key="4">
    <source>
        <dbReference type="ARBA" id="ARBA00038388"/>
    </source>
</evidence>
<name>A0A832GMB5_9BACT</name>
<dbReference type="InterPro" id="IPR017871">
    <property type="entry name" value="ABC_transporter-like_CS"/>
</dbReference>
<keyword evidence="1" id="KW-0813">Transport</keyword>
<feature type="domain" description="ABC transporter" evidence="5">
    <location>
        <begin position="4"/>
        <end position="219"/>
    </location>
</feature>
<dbReference type="GO" id="GO:0016887">
    <property type="term" value="F:ATP hydrolysis activity"/>
    <property type="evidence" value="ECO:0007669"/>
    <property type="project" value="InterPro"/>
</dbReference>
<dbReference type="EMBL" id="DSZU01000042">
    <property type="protein sequence ID" value="HGV54960.1"/>
    <property type="molecule type" value="Genomic_DNA"/>
</dbReference>
<dbReference type="InterPro" id="IPR027417">
    <property type="entry name" value="P-loop_NTPase"/>
</dbReference>
<accession>A0A832GMB5</accession>
<dbReference type="PANTHER" id="PTHR42798:SF7">
    <property type="entry name" value="ALPHA-D-RIBOSE 1-METHYLPHOSPHONATE 5-TRIPHOSPHATE SYNTHASE SUBUNIT PHNL"/>
    <property type="match status" value="1"/>
</dbReference>
<reference evidence="6" key="1">
    <citation type="journal article" date="2020" name="mSystems">
        <title>Genome- and Community-Level Interaction Insights into Carbon Utilization and Element Cycling Functions of Hydrothermarchaeota in Hydrothermal Sediment.</title>
        <authorList>
            <person name="Zhou Z."/>
            <person name="Liu Y."/>
            <person name="Xu W."/>
            <person name="Pan J."/>
            <person name="Luo Z.H."/>
            <person name="Li M."/>
        </authorList>
    </citation>
    <scope>NUCLEOTIDE SEQUENCE [LARGE SCALE GENOMIC DNA]</scope>
    <source>
        <strain evidence="6">SpSt-605</strain>
    </source>
</reference>
<dbReference type="InterPro" id="IPR017911">
    <property type="entry name" value="MacB-like_ATP-bd"/>
</dbReference>
<dbReference type="InterPro" id="IPR003593">
    <property type="entry name" value="AAA+_ATPase"/>
</dbReference>
<gene>
    <name evidence="6" type="ORF">ENT73_02565</name>
</gene>
<dbReference type="FunFam" id="3.40.50.300:FF:000032">
    <property type="entry name" value="Export ABC transporter ATP-binding protein"/>
    <property type="match status" value="1"/>
</dbReference>
<dbReference type="GO" id="GO:0022857">
    <property type="term" value="F:transmembrane transporter activity"/>
    <property type="evidence" value="ECO:0007669"/>
    <property type="project" value="UniProtKB-ARBA"/>
</dbReference>
<keyword evidence="2" id="KW-0547">Nucleotide-binding</keyword>
<dbReference type="Gene3D" id="3.40.50.300">
    <property type="entry name" value="P-loop containing nucleotide triphosphate hydrolases"/>
    <property type="match status" value="1"/>
</dbReference>
<evidence type="ECO:0000256" key="2">
    <source>
        <dbReference type="ARBA" id="ARBA00022741"/>
    </source>
</evidence>
<dbReference type="InterPro" id="IPR003439">
    <property type="entry name" value="ABC_transporter-like_ATP-bd"/>
</dbReference>
<dbReference type="CDD" id="cd03255">
    <property type="entry name" value="ABC_MJ0796_LolCDE_FtsE"/>
    <property type="match status" value="1"/>
</dbReference>
<dbReference type="PANTHER" id="PTHR42798">
    <property type="entry name" value="LIPOPROTEIN-RELEASING SYSTEM ATP-BINDING PROTEIN LOLD"/>
    <property type="match status" value="1"/>
</dbReference>
<dbReference type="PROSITE" id="PS00211">
    <property type="entry name" value="ABC_TRANSPORTER_1"/>
    <property type="match status" value="1"/>
</dbReference>
<dbReference type="SMART" id="SM00382">
    <property type="entry name" value="AAA"/>
    <property type="match status" value="1"/>
</dbReference>
<comment type="similarity">
    <text evidence="4">Belongs to the ABC transporter superfamily. Macrolide exporter (TC 3.A.1.122) family.</text>
</comment>
<proteinExistence type="inferred from homology"/>
<sequence length="219" mass="24802">MVLIRLVGIEKRVGKEIILKNISLEIERGEFVAIIGPSGSGKSSLLYIMGLLDRPTEGKIYYKDREIDLSKVEALSRFRNEKMGFVFQFHYLIPELDLLENVIAPQLKLGKPWPEAEERARELLERLGLKGKERRQVTEISGGEMQRVAIARALANDPELLLCDEPTGNLDSKNTERVMEIFEEINAKGKTIVMVTHDLNLAKRAKKIISMRDGEIVTS</sequence>
<comment type="caution">
    <text evidence="6">The sequence shown here is derived from an EMBL/GenBank/DDBJ whole genome shotgun (WGS) entry which is preliminary data.</text>
</comment>
<dbReference type="PROSITE" id="PS50893">
    <property type="entry name" value="ABC_TRANSPORTER_2"/>
    <property type="match status" value="1"/>
</dbReference>
<evidence type="ECO:0000256" key="3">
    <source>
        <dbReference type="ARBA" id="ARBA00022840"/>
    </source>
</evidence>